<feature type="region of interest" description="Disordered" evidence="2">
    <location>
        <begin position="283"/>
        <end position="305"/>
    </location>
</feature>
<evidence type="ECO:0000256" key="2">
    <source>
        <dbReference type="SAM" id="MobiDB-lite"/>
    </source>
</evidence>
<proteinExistence type="predicted"/>
<evidence type="ECO:0000256" key="1">
    <source>
        <dbReference type="SAM" id="Coils"/>
    </source>
</evidence>
<feature type="coiled-coil region" evidence="1">
    <location>
        <begin position="241"/>
        <end position="282"/>
    </location>
</feature>
<name>F0SJF1_RUBBR</name>
<dbReference type="HOGENOM" id="CLU_911798_0_0_0"/>
<evidence type="ECO:0000313" key="3">
    <source>
        <dbReference type="EMBL" id="ADY59726.1"/>
    </source>
</evidence>
<gene>
    <name evidence="3" type="ordered locus">Plabr_2123</name>
</gene>
<keyword evidence="1" id="KW-0175">Coiled coil</keyword>
<sequence>MHLAGKIFAIFTLLLAVGAILLTAKTLDKQNEWNERLDKARESYASAAEKLPEVEEKALELRDELTRTRLNWGRHWDGVQVVPRNLEAGQVTIGIGRNQKLSRPGENGEQLPLLHAFQPNDDGQMQYVGAFRVTQIDTTQAALQLERTPREGETATWNVNRPWRFRDSMPAGKRAQIGELLLELTLIEQRMSDRELNLQIQNKSVQAAQNMLDQRLAELQGDETLPEQAGEEYRLGLVEALRNAEANRDAALAEVQQLREELHDLYGRFENLLAENKDLESQLTGDADLPEGAEVSASRPVVETK</sequence>
<dbReference type="EMBL" id="CP002546">
    <property type="protein sequence ID" value="ADY59726.1"/>
    <property type="molecule type" value="Genomic_DNA"/>
</dbReference>
<dbReference type="RefSeq" id="WP_013628451.1">
    <property type="nucleotide sequence ID" value="NC_015174.1"/>
</dbReference>
<dbReference type="Proteomes" id="UP000006860">
    <property type="component" value="Chromosome"/>
</dbReference>
<protein>
    <submittedName>
        <fullName evidence="3">Uncharacterized protein</fullName>
    </submittedName>
</protein>
<dbReference type="AlphaFoldDB" id="F0SJF1"/>
<dbReference type="OrthoDB" id="210628at2"/>
<organism evidence="3 4">
    <name type="scientific">Rubinisphaera brasiliensis (strain ATCC 49424 / DSM 5305 / JCM 21570 / IAM 15109 / NBRC 103401 / IFAM 1448)</name>
    <name type="common">Planctomyces brasiliensis</name>
    <dbReference type="NCBI Taxonomy" id="756272"/>
    <lineage>
        <taxon>Bacteria</taxon>
        <taxon>Pseudomonadati</taxon>
        <taxon>Planctomycetota</taxon>
        <taxon>Planctomycetia</taxon>
        <taxon>Planctomycetales</taxon>
        <taxon>Planctomycetaceae</taxon>
        <taxon>Rubinisphaera</taxon>
    </lineage>
</organism>
<accession>F0SJF1</accession>
<feature type="coiled-coil region" evidence="1">
    <location>
        <begin position="30"/>
        <end position="71"/>
    </location>
</feature>
<keyword evidence="4" id="KW-1185">Reference proteome</keyword>
<reference evidence="4" key="1">
    <citation type="submission" date="2011-02" db="EMBL/GenBank/DDBJ databases">
        <title>The complete genome of Planctomyces brasiliensis DSM 5305.</title>
        <authorList>
            <person name="Lucas S."/>
            <person name="Copeland A."/>
            <person name="Lapidus A."/>
            <person name="Bruce D."/>
            <person name="Goodwin L."/>
            <person name="Pitluck S."/>
            <person name="Kyrpides N."/>
            <person name="Mavromatis K."/>
            <person name="Pagani I."/>
            <person name="Ivanova N."/>
            <person name="Ovchinnikova G."/>
            <person name="Lu M."/>
            <person name="Detter J.C."/>
            <person name="Han C."/>
            <person name="Land M."/>
            <person name="Hauser L."/>
            <person name="Markowitz V."/>
            <person name="Cheng J.-F."/>
            <person name="Hugenholtz P."/>
            <person name="Woyke T."/>
            <person name="Wu D."/>
            <person name="Tindall B."/>
            <person name="Pomrenke H.G."/>
            <person name="Brambilla E."/>
            <person name="Klenk H.-P."/>
            <person name="Eisen J.A."/>
        </authorList>
    </citation>
    <scope>NUCLEOTIDE SEQUENCE [LARGE SCALE GENOMIC DNA]</scope>
    <source>
        <strain evidence="4">ATCC 49424 / DSM 5305 / JCM 21570 / NBRC 103401 / IFAM 1448</strain>
    </source>
</reference>
<dbReference type="KEGG" id="pbs:Plabr_2123"/>
<evidence type="ECO:0000313" key="4">
    <source>
        <dbReference type="Proteomes" id="UP000006860"/>
    </source>
</evidence>